<reference evidence="1" key="2">
    <citation type="submission" date="2021-08" db="EMBL/GenBank/DDBJ databases">
        <authorList>
            <person name="Tani A."/>
            <person name="Ola A."/>
            <person name="Ogura Y."/>
            <person name="Katsura K."/>
            <person name="Hayashi T."/>
        </authorList>
    </citation>
    <scope>NUCLEOTIDE SEQUENCE</scope>
    <source>
        <strain evidence="1">NBRC 103626</strain>
    </source>
</reference>
<evidence type="ECO:0000313" key="1">
    <source>
        <dbReference type="EMBL" id="GJD79391.1"/>
    </source>
</evidence>
<gene>
    <name evidence="1" type="ORF">NBEOAGPD_2617</name>
</gene>
<dbReference type="InterPro" id="IPR021352">
    <property type="entry name" value="DUF2971"/>
</dbReference>
<dbReference type="AlphaFoldDB" id="A0AA37HPR1"/>
<dbReference type="Proteomes" id="UP001055108">
    <property type="component" value="Unassembled WGS sequence"/>
</dbReference>
<evidence type="ECO:0000313" key="2">
    <source>
        <dbReference type="Proteomes" id="UP001055108"/>
    </source>
</evidence>
<comment type="caution">
    <text evidence="1">The sequence shown here is derived from an EMBL/GenBank/DDBJ whole genome shotgun (WGS) entry which is preliminary data.</text>
</comment>
<name>A0AA37HPR1_9HYPH</name>
<organism evidence="1 2">
    <name type="scientific">Methylobacterium gregans</name>
    <dbReference type="NCBI Taxonomy" id="374424"/>
    <lineage>
        <taxon>Bacteria</taxon>
        <taxon>Pseudomonadati</taxon>
        <taxon>Pseudomonadota</taxon>
        <taxon>Alphaproteobacteria</taxon>
        <taxon>Hyphomicrobiales</taxon>
        <taxon>Methylobacteriaceae</taxon>
        <taxon>Methylobacterium</taxon>
    </lineage>
</organism>
<reference evidence="1" key="1">
    <citation type="journal article" date="2016" name="Front. Microbiol.">
        <title>Genome Sequence of the Piezophilic, Mesophilic Sulfate-Reducing Bacterium Desulfovibrio indicus J2T.</title>
        <authorList>
            <person name="Cao J."/>
            <person name="Maignien L."/>
            <person name="Shao Z."/>
            <person name="Alain K."/>
            <person name="Jebbar M."/>
        </authorList>
    </citation>
    <scope>NUCLEOTIDE SEQUENCE</scope>
    <source>
        <strain evidence="1">NBRC 103626</strain>
    </source>
</reference>
<protein>
    <recommendedName>
        <fullName evidence="3">DUF2971 domain-containing protein</fullName>
    </recommendedName>
</protein>
<sequence length="356" mass="40944">MAWRQAATRCGSTGVVLPFAKQRLKIGAYMNQFPEQDDGSVLINGQKKYRTGFLKASWITPETRNVKFAIRRENFLSSRNNLYHYTSIGGFKGIVDSGGFWASDNRFLNDSEEMQHGAELTAEIIDYKIRRSKRSEFRSILERTREEILAPRNYGNLVACFSTARDSLEQWRGYGAAGGVCIKLGERAEGMRHVFFGPHHMLHKVFYQKRDKQVLILSIIRRYEEQYELDLISMENELHYNHDKNYFEHMVMSLSSKIVGFKNPAFKQEFESRLVIPYSFVKDYDGGLKFRVTQFGLIPYVCTGDIKGDEGLLPLEEVMIGPSPHQTLIAESVSTFLRHKGYSNTIVSLSRVPYRA</sequence>
<evidence type="ECO:0008006" key="3">
    <source>
        <dbReference type="Google" id="ProtNLM"/>
    </source>
</evidence>
<keyword evidence="2" id="KW-1185">Reference proteome</keyword>
<proteinExistence type="predicted"/>
<dbReference type="Pfam" id="PF11185">
    <property type="entry name" value="DUF2971"/>
    <property type="match status" value="1"/>
</dbReference>
<accession>A0AA37HPR1</accession>
<dbReference type="EMBL" id="BPQM01000061">
    <property type="protein sequence ID" value="GJD79391.1"/>
    <property type="molecule type" value="Genomic_DNA"/>
</dbReference>